<reference evidence="4" key="1">
    <citation type="submission" date="2025-08" db="UniProtKB">
        <authorList>
            <consortium name="RefSeq"/>
        </authorList>
    </citation>
    <scope>IDENTIFICATION</scope>
</reference>
<dbReference type="InterPro" id="IPR031491">
    <property type="entry name" value="FANCA_interact"/>
</dbReference>
<dbReference type="PANTHER" id="PTHR37862">
    <property type="entry name" value="FANCONI ANEMIA CORE COMPLEX-ASSOCIATED PROTEIN 20"/>
    <property type="match status" value="1"/>
</dbReference>
<dbReference type="Proteomes" id="UP001652642">
    <property type="component" value="Chromosome 7"/>
</dbReference>
<name>A0A6J0VIP4_9SAUR</name>
<dbReference type="PANTHER" id="PTHR37862:SF1">
    <property type="entry name" value="FANCONI ANEMIA CORE COMPLEX-ASSOCIATED PROTEIN 20"/>
    <property type="match status" value="1"/>
</dbReference>
<dbReference type="PROSITE" id="PS51906">
    <property type="entry name" value="ZF_UBZ2"/>
    <property type="match status" value="1"/>
</dbReference>
<dbReference type="GO" id="GO:0043130">
    <property type="term" value="F:ubiquitin binding"/>
    <property type="evidence" value="ECO:0007669"/>
    <property type="project" value="InterPro"/>
</dbReference>
<dbReference type="GO" id="GO:0043240">
    <property type="term" value="C:Fanconi anaemia nuclear complex"/>
    <property type="evidence" value="ECO:0007669"/>
    <property type="project" value="TreeGrafter"/>
</dbReference>
<protein>
    <submittedName>
        <fullName evidence="4">Fanconi anemia core complex-associated protein 20</fullName>
    </submittedName>
</protein>
<dbReference type="InParanoid" id="A0A6J0VIP4"/>
<proteinExistence type="predicted"/>
<feature type="region of interest" description="Disordered" evidence="1">
    <location>
        <begin position="163"/>
        <end position="230"/>
    </location>
</feature>
<dbReference type="KEGG" id="pvt:110091006"/>
<feature type="compositionally biased region" description="Polar residues" evidence="1">
    <location>
        <begin position="191"/>
        <end position="205"/>
    </location>
</feature>
<evidence type="ECO:0000259" key="2">
    <source>
        <dbReference type="PROSITE" id="PS51906"/>
    </source>
</evidence>
<dbReference type="Pfam" id="PF15750">
    <property type="entry name" value="UBZ_FAAP20"/>
    <property type="match status" value="1"/>
</dbReference>
<dbReference type="RefSeq" id="XP_020670604.2">
    <property type="nucleotide sequence ID" value="XM_020814945.2"/>
</dbReference>
<dbReference type="OrthoDB" id="10063431at2759"/>
<sequence length="305" mass="33989">MEPRREGSKLRLKRKKQAEDSEQREAAPDGNQPPLTCRSSPAWFRKQDLSSAERTWKTLLMAVDPELDGLSLENVASLPPFLPKSFQEANPQPKPETFSVGMKQFEWVPFPLYCRENTQGKGLRSREKDTVSLIPEGKNEDSRSEVVSCILEQKLVTAPYEQTVEGSNTQHSVKHPTQVEGRERTEAGGPDQQQNSIRPSLSTTENKPEFQRLADGPATQGTKSGSKNEELLNDDTLVPSVLLPAQVLPSASFTGQEMAKNYSEELPCLDQCPMCQMHFAGTCSRLDVDSHLAKCLSESTEDVVW</sequence>
<evidence type="ECO:0000313" key="3">
    <source>
        <dbReference type="Proteomes" id="UP001652642"/>
    </source>
</evidence>
<evidence type="ECO:0000313" key="4">
    <source>
        <dbReference type="RefSeq" id="XP_020670604.2"/>
    </source>
</evidence>
<keyword evidence="3" id="KW-1185">Reference proteome</keyword>
<feature type="domain" description="UBZ2-type" evidence="2">
    <location>
        <begin position="269"/>
        <end position="305"/>
    </location>
</feature>
<dbReference type="InterPro" id="IPR031490">
    <property type="entry name" value="UBZ2_FAAP20"/>
</dbReference>
<dbReference type="InterPro" id="IPR052689">
    <property type="entry name" value="FA_core_complex_assoc"/>
</dbReference>
<organism evidence="3 4">
    <name type="scientific">Pogona vitticeps</name>
    <name type="common">central bearded dragon</name>
    <dbReference type="NCBI Taxonomy" id="103695"/>
    <lineage>
        <taxon>Eukaryota</taxon>
        <taxon>Metazoa</taxon>
        <taxon>Chordata</taxon>
        <taxon>Craniata</taxon>
        <taxon>Vertebrata</taxon>
        <taxon>Euteleostomi</taxon>
        <taxon>Lepidosauria</taxon>
        <taxon>Squamata</taxon>
        <taxon>Bifurcata</taxon>
        <taxon>Unidentata</taxon>
        <taxon>Episquamata</taxon>
        <taxon>Toxicofera</taxon>
        <taxon>Iguania</taxon>
        <taxon>Acrodonta</taxon>
        <taxon>Agamidae</taxon>
        <taxon>Amphibolurinae</taxon>
        <taxon>Pogona</taxon>
    </lineage>
</organism>
<gene>
    <name evidence="4" type="primary">FAAP20</name>
</gene>
<dbReference type="Pfam" id="PF15751">
    <property type="entry name" value="FANCA_interact"/>
    <property type="match status" value="1"/>
</dbReference>
<dbReference type="GeneID" id="110091006"/>
<dbReference type="AlphaFoldDB" id="A0A6J0VIP4"/>
<feature type="compositionally biased region" description="Basic and acidic residues" evidence="1">
    <location>
        <begin position="17"/>
        <end position="27"/>
    </location>
</feature>
<accession>A0A6J0VIP4</accession>
<dbReference type="CTD" id="199990"/>
<evidence type="ECO:0000256" key="1">
    <source>
        <dbReference type="SAM" id="MobiDB-lite"/>
    </source>
</evidence>
<feature type="region of interest" description="Disordered" evidence="1">
    <location>
        <begin position="1"/>
        <end position="42"/>
    </location>
</feature>